<dbReference type="InterPro" id="IPR050834">
    <property type="entry name" value="Glycosyltransf_2"/>
</dbReference>
<name>A0ABU1FRQ5_9MICC</name>
<keyword evidence="3" id="KW-1185">Reference proteome</keyword>
<dbReference type="GO" id="GO:0016757">
    <property type="term" value="F:glycosyltransferase activity"/>
    <property type="evidence" value="ECO:0007669"/>
    <property type="project" value="UniProtKB-KW"/>
</dbReference>
<dbReference type="InterPro" id="IPR001173">
    <property type="entry name" value="Glyco_trans_2-like"/>
</dbReference>
<evidence type="ECO:0000313" key="2">
    <source>
        <dbReference type="EMBL" id="MDR5711336.1"/>
    </source>
</evidence>
<dbReference type="RefSeq" id="WP_310536721.1">
    <property type="nucleotide sequence ID" value="NZ_BAAAOC010000022.1"/>
</dbReference>
<dbReference type="Proteomes" id="UP001260872">
    <property type="component" value="Unassembled WGS sequence"/>
</dbReference>
<dbReference type="InterPro" id="IPR029044">
    <property type="entry name" value="Nucleotide-diphossugar_trans"/>
</dbReference>
<proteinExistence type="predicted"/>
<gene>
    <name evidence="2" type="ORF">RH857_04190</name>
</gene>
<keyword evidence="2" id="KW-0328">Glycosyltransferase</keyword>
<dbReference type="CDD" id="cd00761">
    <property type="entry name" value="Glyco_tranf_GTA_type"/>
    <property type="match status" value="1"/>
</dbReference>
<dbReference type="PANTHER" id="PTHR43685:SF2">
    <property type="entry name" value="GLYCOSYLTRANSFERASE 2-LIKE DOMAIN-CONTAINING PROTEIN"/>
    <property type="match status" value="1"/>
</dbReference>
<organism evidence="2 3">
    <name type="scientific">Nesterenkonia flava</name>
    <dbReference type="NCBI Taxonomy" id="469799"/>
    <lineage>
        <taxon>Bacteria</taxon>
        <taxon>Bacillati</taxon>
        <taxon>Actinomycetota</taxon>
        <taxon>Actinomycetes</taxon>
        <taxon>Micrococcales</taxon>
        <taxon>Micrococcaceae</taxon>
        <taxon>Nesterenkonia</taxon>
    </lineage>
</organism>
<protein>
    <submittedName>
        <fullName evidence="2">Glycosyltransferase family 2 protein</fullName>
        <ecNumber evidence="2">2.4.-.-</ecNumber>
    </submittedName>
</protein>
<keyword evidence="2" id="KW-0808">Transferase</keyword>
<accession>A0ABU1FRQ5</accession>
<feature type="domain" description="Glycosyltransferase 2-like" evidence="1">
    <location>
        <begin position="29"/>
        <end position="174"/>
    </location>
</feature>
<dbReference type="Pfam" id="PF00535">
    <property type="entry name" value="Glycos_transf_2"/>
    <property type="match status" value="1"/>
</dbReference>
<reference evidence="3" key="1">
    <citation type="submission" date="2023-07" db="EMBL/GenBank/DDBJ databases">
        <title>Description of three actinobacteria isolated from air of manufacturing shop in a pharmaceutical factory.</title>
        <authorList>
            <person name="Zhang D.-F."/>
        </authorList>
    </citation>
    <scope>NUCLEOTIDE SEQUENCE [LARGE SCALE GENOMIC DNA]</scope>
    <source>
        <strain evidence="3">CCTCC AB 207010</strain>
    </source>
</reference>
<sequence length="368" mass="40935">MIHYPGDDLASINAEARVAVADQHLQLAVILPVFNNGDLLRERSFASLRRFPQFSRLHVLLIDDGSTDPDTVATVRELAQAYPNVTAFLHRTGGSGSASRPRNVGLALTHTPYVTYLDPDDEAHDDVLWRAHEALAQAPEAQLAITNQLRAGSEGWQDVNNIRHYDLHPLEGRADLYRAGPQVLTQAQFRQTNLAALVIRTEWLKSTGIEQVLGAAGQDSLFFLQVFAAAETFLAHREPAYLYHADTPGSMVNAVGARYFAKCVIRERAQAQWLKESSLLEAYVRQGLERALVTWYLRKLKQVPGDDGGFQRAECAQLIREIASLYVGDPSRHRWRYPQTMLFFRRPGLPSAQGLRAAAASVRAALSS</sequence>
<dbReference type="PANTHER" id="PTHR43685">
    <property type="entry name" value="GLYCOSYLTRANSFERASE"/>
    <property type="match status" value="1"/>
</dbReference>
<evidence type="ECO:0000313" key="3">
    <source>
        <dbReference type="Proteomes" id="UP001260872"/>
    </source>
</evidence>
<dbReference type="SUPFAM" id="SSF53448">
    <property type="entry name" value="Nucleotide-diphospho-sugar transferases"/>
    <property type="match status" value="1"/>
</dbReference>
<evidence type="ECO:0000259" key="1">
    <source>
        <dbReference type="Pfam" id="PF00535"/>
    </source>
</evidence>
<comment type="caution">
    <text evidence="2">The sequence shown here is derived from an EMBL/GenBank/DDBJ whole genome shotgun (WGS) entry which is preliminary data.</text>
</comment>
<dbReference type="EMBL" id="JAVKGT010000008">
    <property type="protein sequence ID" value="MDR5711336.1"/>
    <property type="molecule type" value="Genomic_DNA"/>
</dbReference>
<dbReference type="Gene3D" id="3.90.550.10">
    <property type="entry name" value="Spore Coat Polysaccharide Biosynthesis Protein SpsA, Chain A"/>
    <property type="match status" value="1"/>
</dbReference>
<dbReference type="EC" id="2.4.-.-" evidence="2"/>